<evidence type="ECO:0000256" key="5">
    <source>
        <dbReference type="ARBA" id="ARBA00023136"/>
    </source>
</evidence>
<sequence length="270" mass="31668">NLLIRIYRITAQTLKRFIKDRCDIEARALSFVSLLSLVPLLTIILLGLRRFSFYDRIKEELFRVISDYILPEMTEKIVGYIESILEDTGSIGFFGIIVTIGIAFLLFIALSRGMNHIWRSRRSRAILYTFLKFIIIIVCVPALIVATFYLQNYLSFQKYLSYLPDFMKFNLRLTKFFSLVLHWVLLFVVYSFIPHRKVKFAHALTAGVVTGSLWYLLRRGLTIYVRVIPQINVLYGSLAFIPIFLIWLYCTWVIVLFGVELNYTFHSQEK</sequence>
<keyword evidence="2" id="KW-1003">Cell membrane</keyword>
<dbReference type="AlphaFoldDB" id="A0A0F9I5K1"/>
<dbReference type="PANTHER" id="PTHR30213">
    <property type="entry name" value="INNER MEMBRANE PROTEIN YHJD"/>
    <property type="match status" value="1"/>
</dbReference>
<dbReference type="Pfam" id="PF03631">
    <property type="entry name" value="Virul_fac_BrkB"/>
    <property type="match status" value="1"/>
</dbReference>
<reference evidence="7" key="1">
    <citation type="journal article" date="2015" name="Nature">
        <title>Complex archaea that bridge the gap between prokaryotes and eukaryotes.</title>
        <authorList>
            <person name="Spang A."/>
            <person name="Saw J.H."/>
            <person name="Jorgensen S.L."/>
            <person name="Zaremba-Niedzwiedzka K."/>
            <person name="Martijn J."/>
            <person name="Lind A.E."/>
            <person name="van Eijk R."/>
            <person name="Schleper C."/>
            <person name="Guy L."/>
            <person name="Ettema T.J."/>
        </authorList>
    </citation>
    <scope>NUCLEOTIDE SEQUENCE</scope>
</reference>
<keyword evidence="5 6" id="KW-0472">Membrane</keyword>
<dbReference type="EMBL" id="LAZR01013238">
    <property type="protein sequence ID" value="KKM22886.1"/>
    <property type="molecule type" value="Genomic_DNA"/>
</dbReference>
<organism evidence="7">
    <name type="scientific">marine sediment metagenome</name>
    <dbReference type="NCBI Taxonomy" id="412755"/>
    <lineage>
        <taxon>unclassified sequences</taxon>
        <taxon>metagenomes</taxon>
        <taxon>ecological metagenomes</taxon>
    </lineage>
</organism>
<evidence type="ECO:0000256" key="3">
    <source>
        <dbReference type="ARBA" id="ARBA00022692"/>
    </source>
</evidence>
<dbReference type="GO" id="GO:0005886">
    <property type="term" value="C:plasma membrane"/>
    <property type="evidence" value="ECO:0007669"/>
    <property type="project" value="UniProtKB-SubCell"/>
</dbReference>
<proteinExistence type="predicted"/>
<protein>
    <recommendedName>
        <fullName evidence="8">YihY family inner membrane protein</fullName>
    </recommendedName>
</protein>
<feature type="non-terminal residue" evidence="7">
    <location>
        <position position="1"/>
    </location>
</feature>
<feature type="transmembrane region" description="Helical" evidence="6">
    <location>
        <begin position="237"/>
        <end position="259"/>
    </location>
</feature>
<feature type="transmembrane region" description="Helical" evidence="6">
    <location>
        <begin position="171"/>
        <end position="193"/>
    </location>
</feature>
<evidence type="ECO:0000256" key="4">
    <source>
        <dbReference type="ARBA" id="ARBA00022989"/>
    </source>
</evidence>
<feature type="transmembrane region" description="Helical" evidence="6">
    <location>
        <begin position="91"/>
        <end position="110"/>
    </location>
</feature>
<dbReference type="InterPro" id="IPR017039">
    <property type="entry name" value="Virul_fac_BrkB"/>
</dbReference>
<keyword evidence="4 6" id="KW-1133">Transmembrane helix</keyword>
<evidence type="ECO:0000256" key="1">
    <source>
        <dbReference type="ARBA" id="ARBA00004651"/>
    </source>
</evidence>
<dbReference type="NCBIfam" id="TIGR00765">
    <property type="entry name" value="yihY_not_rbn"/>
    <property type="match status" value="1"/>
</dbReference>
<feature type="transmembrane region" description="Helical" evidence="6">
    <location>
        <begin position="130"/>
        <end position="151"/>
    </location>
</feature>
<accession>A0A0F9I5K1</accession>
<evidence type="ECO:0008006" key="8">
    <source>
        <dbReference type="Google" id="ProtNLM"/>
    </source>
</evidence>
<evidence type="ECO:0000313" key="7">
    <source>
        <dbReference type="EMBL" id="KKM22886.1"/>
    </source>
</evidence>
<comment type="subcellular location">
    <subcellularLocation>
        <location evidence="1">Cell membrane</location>
        <topology evidence="1">Multi-pass membrane protein</topology>
    </subcellularLocation>
</comment>
<comment type="caution">
    <text evidence="7">The sequence shown here is derived from an EMBL/GenBank/DDBJ whole genome shotgun (WGS) entry which is preliminary data.</text>
</comment>
<feature type="transmembrane region" description="Helical" evidence="6">
    <location>
        <begin position="28"/>
        <end position="48"/>
    </location>
</feature>
<dbReference type="PANTHER" id="PTHR30213:SF0">
    <property type="entry name" value="UPF0761 MEMBRANE PROTEIN YIHY"/>
    <property type="match status" value="1"/>
</dbReference>
<dbReference type="PIRSF" id="PIRSF035875">
    <property type="entry name" value="RNase_BN"/>
    <property type="match status" value="1"/>
</dbReference>
<evidence type="ECO:0000256" key="6">
    <source>
        <dbReference type="SAM" id="Phobius"/>
    </source>
</evidence>
<evidence type="ECO:0000256" key="2">
    <source>
        <dbReference type="ARBA" id="ARBA00022475"/>
    </source>
</evidence>
<feature type="transmembrane region" description="Helical" evidence="6">
    <location>
        <begin position="200"/>
        <end position="217"/>
    </location>
</feature>
<keyword evidence="3 6" id="KW-0812">Transmembrane</keyword>
<name>A0A0F9I5K1_9ZZZZ</name>
<gene>
    <name evidence="7" type="ORF">LCGC14_1620730</name>
</gene>